<dbReference type="SUPFAM" id="SSF55729">
    <property type="entry name" value="Acyl-CoA N-acyltransferases (Nat)"/>
    <property type="match status" value="1"/>
</dbReference>
<accession>A0A0K1JHM1</accession>
<dbReference type="Pfam" id="PF13302">
    <property type="entry name" value="Acetyltransf_3"/>
    <property type="match status" value="1"/>
</dbReference>
<gene>
    <name evidence="2" type="ORF">VV02_10595</name>
</gene>
<dbReference type="EMBL" id="CP011112">
    <property type="protein sequence ID" value="AKU16207.1"/>
    <property type="molecule type" value="Genomic_DNA"/>
</dbReference>
<dbReference type="OrthoDB" id="5358891at2"/>
<evidence type="ECO:0000313" key="3">
    <source>
        <dbReference type="Proteomes" id="UP000066480"/>
    </source>
</evidence>
<reference evidence="2 3" key="1">
    <citation type="submission" date="2015-03" db="EMBL/GenBank/DDBJ databases">
        <title>Luteipulveratus halotolerans sp. nov., a novel actinobacterium (Dermacoccaceae) from Sarawak, Malaysia.</title>
        <authorList>
            <person name="Juboi H."/>
            <person name="Basik A."/>
            <person name="Shamsul S.S."/>
            <person name="Arnold P."/>
            <person name="Schmitt E.K."/>
            <person name="Sanglier J.-J."/>
            <person name="Yeo T."/>
        </authorList>
    </citation>
    <scope>NUCLEOTIDE SEQUENCE [LARGE SCALE GENOMIC DNA]</scope>
    <source>
        <strain evidence="2 3">MN07-A0370</strain>
    </source>
</reference>
<protein>
    <submittedName>
        <fullName evidence="2">Peptide chain release factor 2</fullName>
    </submittedName>
</protein>
<dbReference type="GO" id="GO:0016747">
    <property type="term" value="F:acyltransferase activity, transferring groups other than amino-acyl groups"/>
    <property type="evidence" value="ECO:0007669"/>
    <property type="project" value="InterPro"/>
</dbReference>
<keyword evidence="3" id="KW-1185">Reference proteome</keyword>
<dbReference type="AlphaFoldDB" id="A0A0K1JHM1"/>
<sequence length="170" mass="19516">MLRPATDADQESVRVWRNHPDVQAVSLTQDEITPEMHEQWWAAVKQDPSRLVLMYERRDQPAGVVNFFDITPEGTSPRSGMWGYYLDNAGLTASGTLLPAWMQIQREGARYAFEELGLDILEGEVLDHNEAVRSMNQRSGFEEIDSYEREVGGKPTLVHRIRRTRDQQKA</sequence>
<evidence type="ECO:0000259" key="1">
    <source>
        <dbReference type="Pfam" id="PF13302"/>
    </source>
</evidence>
<dbReference type="Gene3D" id="3.40.630.30">
    <property type="match status" value="1"/>
</dbReference>
<dbReference type="Proteomes" id="UP000066480">
    <property type="component" value="Chromosome"/>
</dbReference>
<organism evidence="2 3">
    <name type="scientific">Luteipulveratus mongoliensis</name>
    <dbReference type="NCBI Taxonomy" id="571913"/>
    <lineage>
        <taxon>Bacteria</taxon>
        <taxon>Bacillati</taxon>
        <taxon>Actinomycetota</taxon>
        <taxon>Actinomycetes</taxon>
        <taxon>Micrococcales</taxon>
        <taxon>Dermacoccaceae</taxon>
        <taxon>Luteipulveratus</taxon>
    </lineage>
</organism>
<dbReference type="InterPro" id="IPR000182">
    <property type="entry name" value="GNAT_dom"/>
</dbReference>
<name>A0A0K1JHM1_9MICO</name>
<evidence type="ECO:0000313" key="2">
    <source>
        <dbReference type="EMBL" id="AKU16207.1"/>
    </source>
</evidence>
<dbReference type="RefSeq" id="WP_052591517.1">
    <property type="nucleotide sequence ID" value="NZ_CP011112.1"/>
</dbReference>
<dbReference type="KEGG" id="lmoi:VV02_10595"/>
<dbReference type="STRING" id="571913.VV02_10595"/>
<dbReference type="InterPro" id="IPR016181">
    <property type="entry name" value="Acyl_CoA_acyltransferase"/>
</dbReference>
<proteinExistence type="predicted"/>
<feature type="domain" description="N-acetyltransferase" evidence="1">
    <location>
        <begin position="1"/>
        <end position="142"/>
    </location>
</feature>